<dbReference type="OrthoDB" id="3026548at2759"/>
<dbReference type="CDD" id="cd00024">
    <property type="entry name" value="CD_CSD"/>
    <property type="match status" value="1"/>
</dbReference>
<keyword evidence="3" id="KW-1185">Reference proteome</keyword>
<sequence length="69" mass="8138">MKLLPAISNPIPGCHPKPPPLPKVIDNKPHYEVEKILDSCLFCQKLQYQVLWKGYRYKEALWKPRDHVK</sequence>
<dbReference type="SUPFAM" id="SSF54160">
    <property type="entry name" value="Chromo domain-like"/>
    <property type="match status" value="1"/>
</dbReference>
<dbReference type="EMBL" id="JABCKV010002757">
    <property type="protein sequence ID" value="KAG5637079.1"/>
    <property type="molecule type" value="Genomic_DNA"/>
</dbReference>
<dbReference type="AlphaFoldDB" id="A0A9P7K5F4"/>
<gene>
    <name evidence="2" type="ORF">DXG03_004556</name>
</gene>
<reference evidence="2" key="2">
    <citation type="submission" date="2021-10" db="EMBL/GenBank/DDBJ databases">
        <title>Phylogenomics reveals ancestral predisposition of the termite-cultivated fungus Termitomyces towards a domesticated lifestyle.</title>
        <authorList>
            <person name="Auxier B."/>
            <person name="Grum-Grzhimaylo A."/>
            <person name="Cardenas M.E."/>
            <person name="Lodge J.D."/>
            <person name="Laessoe T."/>
            <person name="Pedersen O."/>
            <person name="Smith M.E."/>
            <person name="Kuyper T.W."/>
            <person name="Franco-Molano E.A."/>
            <person name="Baroni T.J."/>
            <person name="Aanen D.K."/>
        </authorList>
    </citation>
    <scope>NUCLEOTIDE SEQUENCE</scope>
    <source>
        <strain evidence="2">AP01</strain>
        <tissue evidence="2">Mycelium</tissue>
    </source>
</reference>
<organism evidence="2 3">
    <name type="scientific">Asterophora parasitica</name>
    <dbReference type="NCBI Taxonomy" id="117018"/>
    <lineage>
        <taxon>Eukaryota</taxon>
        <taxon>Fungi</taxon>
        <taxon>Dikarya</taxon>
        <taxon>Basidiomycota</taxon>
        <taxon>Agaricomycotina</taxon>
        <taxon>Agaricomycetes</taxon>
        <taxon>Agaricomycetidae</taxon>
        <taxon>Agaricales</taxon>
        <taxon>Tricholomatineae</taxon>
        <taxon>Lyophyllaceae</taxon>
        <taxon>Asterophora</taxon>
    </lineage>
</organism>
<dbReference type="PROSITE" id="PS50013">
    <property type="entry name" value="CHROMO_2"/>
    <property type="match status" value="1"/>
</dbReference>
<feature type="non-terminal residue" evidence="2">
    <location>
        <position position="69"/>
    </location>
</feature>
<evidence type="ECO:0000313" key="2">
    <source>
        <dbReference type="EMBL" id="KAG5637079.1"/>
    </source>
</evidence>
<dbReference type="Pfam" id="PF00385">
    <property type="entry name" value="Chromo"/>
    <property type="match status" value="1"/>
</dbReference>
<dbReference type="InterPro" id="IPR000953">
    <property type="entry name" value="Chromo/chromo_shadow_dom"/>
</dbReference>
<reference evidence="2" key="1">
    <citation type="submission" date="2020-07" db="EMBL/GenBank/DDBJ databases">
        <authorList>
            <person name="Nieuwenhuis M."/>
            <person name="Van De Peppel L.J.J."/>
        </authorList>
    </citation>
    <scope>NUCLEOTIDE SEQUENCE</scope>
    <source>
        <strain evidence="2">AP01</strain>
        <tissue evidence="2">Mycelium</tissue>
    </source>
</reference>
<protein>
    <recommendedName>
        <fullName evidence="1">Chromo domain-containing protein</fullName>
    </recommendedName>
</protein>
<proteinExistence type="predicted"/>
<accession>A0A9P7K5F4</accession>
<dbReference type="GO" id="GO:0006338">
    <property type="term" value="P:chromatin remodeling"/>
    <property type="evidence" value="ECO:0007669"/>
    <property type="project" value="UniProtKB-ARBA"/>
</dbReference>
<dbReference type="Proteomes" id="UP000775547">
    <property type="component" value="Unassembled WGS sequence"/>
</dbReference>
<evidence type="ECO:0000313" key="3">
    <source>
        <dbReference type="Proteomes" id="UP000775547"/>
    </source>
</evidence>
<dbReference type="InterPro" id="IPR023780">
    <property type="entry name" value="Chromo_domain"/>
</dbReference>
<comment type="caution">
    <text evidence="2">The sequence shown here is derived from an EMBL/GenBank/DDBJ whole genome shotgun (WGS) entry which is preliminary data.</text>
</comment>
<dbReference type="Gene3D" id="2.40.50.40">
    <property type="match status" value="1"/>
</dbReference>
<evidence type="ECO:0000259" key="1">
    <source>
        <dbReference type="PROSITE" id="PS50013"/>
    </source>
</evidence>
<name>A0A9P7K5F4_9AGAR</name>
<dbReference type="InterPro" id="IPR016197">
    <property type="entry name" value="Chromo-like_dom_sf"/>
</dbReference>
<feature type="domain" description="Chromo" evidence="1">
    <location>
        <begin position="31"/>
        <end position="69"/>
    </location>
</feature>